<accession>A0A813FVZ4</accession>
<evidence type="ECO:0000313" key="3">
    <source>
        <dbReference type="EMBL" id="CAE8636466.1"/>
    </source>
</evidence>
<dbReference type="Proteomes" id="UP000654075">
    <property type="component" value="Unassembled WGS sequence"/>
</dbReference>
<keyword evidence="4" id="KW-1185">Reference proteome</keyword>
<evidence type="ECO:0000313" key="2">
    <source>
        <dbReference type="EMBL" id="CAE8616447.1"/>
    </source>
</evidence>
<name>A0A813FVZ4_POLGL</name>
<reference evidence="2" key="1">
    <citation type="submission" date="2021-02" db="EMBL/GenBank/DDBJ databases">
        <authorList>
            <person name="Dougan E. K."/>
            <person name="Rhodes N."/>
            <person name="Thang M."/>
            <person name="Chan C."/>
        </authorList>
    </citation>
    <scope>NUCLEOTIDE SEQUENCE</scope>
</reference>
<sequence>MPSNQASNEVVEATIVQGTVVAGSPASTVPGPTVIQATVVQSGVAPPGAAGYPPAPGVVVYGVPVYLGASGDVHQPGVVHGLPGPGSYAPGTTEGGHHGRRMIVVPGTSIRIEKVVVFRLLLAIIFPVIVMAWGIRQYMETGMATQLLLSAAACVLMLVDSSFSMYRRMRYLGYV</sequence>
<proteinExistence type="predicted"/>
<protein>
    <submittedName>
        <fullName evidence="2">Uncharacterized protein</fullName>
    </submittedName>
</protein>
<dbReference type="AlphaFoldDB" id="A0A813FVZ4"/>
<gene>
    <name evidence="2" type="ORF">PGLA1383_LOCUS34136</name>
    <name evidence="3" type="ORF">PGLA2088_LOCUS1625</name>
</gene>
<organism evidence="2 4">
    <name type="scientific">Polarella glacialis</name>
    <name type="common">Dinoflagellate</name>
    <dbReference type="NCBI Taxonomy" id="89957"/>
    <lineage>
        <taxon>Eukaryota</taxon>
        <taxon>Sar</taxon>
        <taxon>Alveolata</taxon>
        <taxon>Dinophyceae</taxon>
        <taxon>Suessiales</taxon>
        <taxon>Suessiaceae</taxon>
        <taxon>Polarella</taxon>
    </lineage>
</organism>
<dbReference type="EMBL" id="CAJNNW010001262">
    <property type="protein sequence ID" value="CAE8636466.1"/>
    <property type="molecule type" value="Genomic_DNA"/>
</dbReference>
<comment type="caution">
    <text evidence="2">The sequence shown here is derived from an EMBL/GenBank/DDBJ whole genome shotgun (WGS) entry which is preliminary data.</text>
</comment>
<dbReference type="EMBL" id="CAJNNV010025877">
    <property type="protein sequence ID" value="CAE8616447.1"/>
    <property type="molecule type" value="Genomic_DNA"/>
</dbReference>
<evidence type="ECO:0000256" key="1">
    <source>
        <dbReference type="SAM" id="Phobius"/>
    </source>
</evidence>
<feature type="transmembrane region" description="Helical" evidence="1">
    <location>
        <begin position="147"/>
        <end position="166"/>
    </location>
</feature>
<keyword evidence="1" id="KW-0812">Transmembrane</keyword>
<dbReference type="Proteomes" id="UP000626109">
    <property type="component" value="Unassembled WGS sequence"/>
</dbReference>
<keyword evidence="1" id="KW-1133">Transmembrane helix</keyword>
<keyword evidence="1" id="KW-0472">Membrane</keyword>
<evidence type="ECO:0000313" key="4">
    <source>
        <dbReference type="Proteomes" id="UP000654075"/>
    </source>
</evidence>
<feature type="transmembrane region" description="Helical" evidence="1">
    <location>
        <begin position="116"/>
        <end position="135"/>
    </location>
</feature>